<comment type="caution">
    <text evidence="1">The sequence shown here is derived from an EMBL/GenBank/DDBJ whole genome shotgun (WGS) entry which is preliminary data.</text>
</comment>
<dbReference type="Proteomes" id="UP000822688">
    <property type="component" value="Chromosome V"/>
</dbReference>
<proteinExistence type="predicted"/>
<evidence type="ECO:0000313" key="1">
    <source>
        <dbReference type="EMBL" id="KAG0572132.1"/>
    </source>
</evidence>
<name>A0A8T0HMV2_CERPU</name>
<dbReference type="AlphaFoldDB" id="A0A8T0HMV2"/>
<reference evidence="1" key="1">
    <citation type="submission" date="2020-06" db="EMBL/GenBank/DDBJ databases">
        <title>WGS assembly of Ceratodon purpureus strain R40.</title>
        <authorList>
            <person name="Carey S.B."/>
            <person name="Jenkins J."/>
            <person name="Shu S."/>
            <person name="Lovell J.T."/>
            <person name="Sreedasyam A."/>
            <person name="Maumus F."/>
            <person name="Tiley G.P."/>
            <person name="Fernandez-Pozo N."/>
            <person name="Barry K."/>
            <person name="Chen C."/>
            <person name="Wang M."/>
            <person name="Lipzen A."/>
            <person name="Daum C."/>
            <person name="Saski C.A."/>
            <person name="Payton A.C."/>
            <person name="Mcbreen J.C."/>
            <person name="Conrad R.E."/>
            <person name="Kollar L.M."/>
            <person name="Olsson S."/>
            <person name="Huttunen S."/>
            <person name="Landis J.B."/>
            <person name="Wickett N.J."/>
            <person name="Johnson M.G."/>
            <person name="Rensing S.A."/>
            <person name="Grimwood J."/>
            <person name="Schmutz J."/>
            <person name="Mcdaniel S.F."/>
        </authorList>
    </citation>
    <scope>NUCLEOTIDE SEQUENCE</scope>
    <source>
        <strain evidence="1">R40</strain>
    </source>
</reference>
<keyword evidence="2" id="KW-1185">Reference proteome</keyword>
<evidence type="ECO:0000313" key="2">
    <source>
        <dbReference type="Proteomes" id="UP000822688"/>
    </source>
</evidence>
<gene>
    <name evidence="1" type="ORF">KC19_VG071200</name>
</gene>
<organism evidence="1 2">
    <name type="scientific">Ceratodon purpureus</name>
    <name type="common">Fire moss</name>
    <name type="synonym">Dicranum purpureum</name>
    <dbReference type="NCBI Taxonomy" id="3225"/>
    <lineage>
        <taxon>Eukaryota</taxon>
        <taxon>Viridiplantae</taxon>
        <taxon>Streptophyta</taxon>
        <taxon>Embryophyta</taxon>
        <taxon>Bryophyta</taxon>
        <taxon>Bryophytina</taxon>
        <taxon>Bryopsida</taxon>
        <taxon>Dicranidae</taxon>
        <taxon>Pseudoditrichales</taxon>
        <taxon>Ditrichaceae</taxon>
        <taxon>Ceratodon</taxon>
    </lineage>
</organism>
<sequence length="226" mass="26117">MSCTGDGGFFHSILLSHLLGIEICQVLLFQNIPHLARTLSSQFRTVHIEGVSLLRPRLAVECWTYCTVSTRTLKKKRAIACTVYCLLSHQSEFAFHAQLLVRAHYKSMLWEALTDAQEAYESELDVLANILQLFTPARPRRGLTHVDKRLGRHLRDVMNAKEEEGAAKRWFRWTQRVKNVAKMIKVAEEELASLKAVEQFTRQDCYALIVDLARIWTSFKTRGRKW</sequence>
<protein>
    <submittedName>
        <fullName evidence="1">Uncharacterized protein</fullName>
    </submittedName>
</protein>
<accession>A0A8T0HMV2</accession>
<dbReference type="EMBL" id="CM026426">
    <property type="protein sequence ID" value="KAG0572132.1"/>
    <property type="molecule type" value="Genomic_DNA"/>
</dbReference>